<evidence type="ECO:0000313" key="3">
    <source>
        <dbReference type="Proteomes" id="UP000027192"/>
    </source>
</evidence>
<reference evidence="2 3" key="1">
    <citation type="submission" date="2014-04" db="EMBL/GenBank/DDBJ databases">
        <title>Draft genome sequence of Photobacterium halotolerans S2753: a solonamide, ngercheumicin and holomycin producer.</title>
        <authorList>
            <person name="Machado H.R."/>
            <person name="Gram L."/>
        </authorList>
    </citation>
    <scope>NUCLEOTIDE SEQUENCE [LARGE SCALE GENOMIC DNA]</scope>
    <source>
        <strain evidence="2 3">S2753</strain>
    </source>
</reference>
<dbReference type="InterPro" id="IPR005619">
    <property type="entry name" value="Uncharacterised_YajG"/>
</dbReference>
<dbReference type="AlphaFoldDB" id="A0A066RRI0"/>
<evidence type="ECO:0000313" key="2">
    <source>
        <dbReference type="EMBL" id="KDM92974.1"/>
    </source>
</evidence>
<sequence length="189" mass="20676">MKPLVFAVSLLALTACTAPTDTQLSLQPTPTLAAQPSVQGLHLNLESRDLRTAQFVAVIDNGDKNVHPLHARENLRQTLQNALSRQLESQGIQIDHDSQSTLRLDILEALVNVKQSTLSHTLSSKLQLQLVLTTPNGKFIKRYAGKSSREGAMTASAASMELAMNGLMDAVLRDIQTDTELNSYMEENL</sequence>
<comment type="caution">
    <text evidence="2">The sequence shown here is derived from an EMBL/GenBank/DDBJ whole genome shotgun (WGS) entry which is preliminary data.</text>
</comment>
<keyword evidence="1" id="KW-0732">Signal</keyword>
<dbReference type="Pfam" id="PF03923">
    <property type="entry name" value="Lipoprotein_16"/>
    <property type="match status" value="1"/>
</dbReference>
<proteinExistence type="predicted"/>
<keyword evidence="3" id="KW-1185">Reference proteome</keyword>
<dbReference type="Proteomes" id="UP000027192">
    <property type="component" value="Unassembled WGS sequence"/>
</dbReference>
<gene>
    <name evidence="2" type="ORF">EA58_01955</name>
</gene>
<dbReference type="RefSeq" id="WP_036748314.1">
    <property type="nucleotide sequence ID" value="NZ_JAGSGC010000002.1"/>
</dbReference>
<name>A0A066RRI0_9GAMM</name>
<feature type="chain" id="PRO_5001625913" description="Lipoprotein" evidence="1">
    <location>
        <begin position="18"/>
        <end position="189"/>
    </location>
</feature>
<dbReference type="STRING" id="1654360.EA58_01955"/>
<dbReference type="PROSITE" id="PS51257">
    <property type="entry name" value="PROKAR_LIPOPROTEIN"/>
    <property type="match status" value="1"/>
</dbReference>
<accession>A0A066RRI0</accession>
<dbReference type="OrthoDB" id="5900953at2"/>
<organism evidence="2 3">
    <name type="scientific">Photobacterium galatheae</name>
    <dbReference type="NCBI Taxonomy" id="1654360"/>
    <lineage>
        <taxon>Bacteria</taxon>
        <taxon>Pseudomonadati</taxon>
        <taxon>Pseudomonadota</taxon>
        <taxon>Gammaproteobacteria</taxon>
        <taxon>Vibrionales</taxon>
        <taxon>Vibrionaceae</taxon>
        <taxon>Photobacterium</taxon>
    </lineage>
</organism>
<feature type="signal peptide" evidence="1">
    <location>
        <begin position="1"/>
        <end position="17"/>
    </location>
</feature>
<evidence type="ECO:0000256" key="1">
    <source>
        <dbReference type="SAM" id="SignalP"/>
    </source>
</evidence>
<evidence type="ECO:0008006" key="4">
    <source>
        <dbReference type="Google" id="ProtNLM"/>
    </source>
</evidence>
<dbReference type="EMBL" id="JMIB01000004">
    <property type="protein sequence ID" value="KDM92974.1"/>
    <property type="molecule type" value="Genomic_DNA"/>
</dbReference>
<protein>
    <recommendedName>
        <fullName evidence="4">Lipoprotein</fullName>
    </recommendedName>
</protein>